<dbReference type="InterPro" id="IPR052714">
    <property type="entry name" value="MFS_Exporter"/>
</dbReference>
<accession>A0ABW4T719</accession>
<feature type="transmembrane region" description="Helical" evidence="5">
    <location>
        <begin position="266"/>
        <end position="285"/>
    </location>
</feature>
<dbReference type="Proteomes" id="UP001597368">
    <property type="component" value="Unassembled WGS sequence"/>
</dbReference>
<organism evidence="7 8">
    <name type="scientific">Nonomuraea mangrovi</name>
    <dbReference type="NCBI Taxonomy" id="2316207"/>
    <lineage>
        <taxon>Bacteria</taxon>
        <taxon>Bacillati</taxon>
        <taxon>Actinomycetota</taxon>
        <taxon>Actinomycetes</taxon>
        <taxon>Streptosporangiales</taxon>
        <taxon>Streptosporangiaceae</taxon>
        <taxon>Nonomuraea</taxon>
    </lineage>
</organism>
<dbReference type="SUPFAM" id="SSF103473">
    <property type="entry name" value="MFS general substrate transporter"/>
    <property type="match status" value="1"/>
</dbReference>
<feature type="domain" description="Major facilitator superfamily (MFS) profile" evidence="6">
    <location>
        <begin position="33"/>
        <end position="409"/>
    </location>
</feature>
<feature type="transmembrane region" description="Helical" evidence="5">
    <location>
        <begin position="239"/>
        <end position="260"/>
    </location>
</feature>
<feature type="transmembrane region" description="Helical" evidence="5">
    <location>
        <begin position="321"/>
        <end position="344"/>
    </location>
</feature>
<evidence type="ECO:0000313" key="8">
    <source>
        <dbReference type="Proteomes" id="UP001597368"/>
    </source>
</evidence>
<feature type="transmembrane region" description="Helical" evidence="5">
    <location>
        <begin position="158"/>
        <end position="179"/>
    </location>
</feature>
<dbReference type="Pfam" id="PF07690">
    <property type="entry name" value="MFS_1"/>
    <property type="match status" value="1"/>
</dbReference>
<feature type="transmembrane region" description="Helical" evidence="5">
    <location>
        <begin position="94"/>
        <end position="114"/>
    </location>
</feature>
<dbReference type="Gene3D" id="1.20.1250.20">
    <property type="entry name" value="MFS general substrate transporter like domains"/>
    <property type="match status" value="1"/>
</dbReference>
<dbReference type="InterPro" id="IPR020846">
    <property type="entry name" value="MFS_dom"/>
</dbReference>
<dbReference type="PANTHER" id="PTHR23531">
    <property type="entry name" value="QUINOLENE RESISTANCE PROTEIN NORA"/>
    <property type="match status" value="1"/>
</dbReference>
<dbReference type="PROSITE" id="PS50850">
    <property type="entry name" value="MFS"/>
    <property type="match status" value="1"/>
</dbReference>
<evidence type="ECO:0000256" key="5">
    <source>
        <dbReference type="SAM" id="Phobius"/>
    </source>
</evidence>
<evidence type="ECO:0000256" key="2">
    <source>
        <dbReference type="ARBA" id="ARBA00022692"/>
    </source>
</evidence>
<feature type="transmembrane region" description="Helical" evidence="5">
    <location>
        <begin position="297"/>
        <end position="315"/>
    </location>
</feature>
<name>A0ABW4T719_9ACTN</name>
<feature type="transmembrane region" description="Helical" evidence="5">
    <location>
        <begin position="65"/>
        <end position="87"/>
    </location>
</feature>
<feature type="transmembrane region" description="Helical" evidence="5">
    <location>
        <begin position="120"/>
        <end position="146"/>
    </location>
</feature>
<feature type="transmembrane region" description="Helical" evidence="5">
    <location>
        <begin position="34"/>
        <end position="59"/>
    </location>
</feature>
<dbReference type="RefSeq" id="WP_379577078.1">
    <property type="nucleotide sequence ID" value="NZ_JBHUFV010000051.1"/>
</dbReference>
<reference evidence="8" key="1">
    <citation type="journal article" date="2019" name="Int. J. Syst. Evol. Microbiol.">
        <title>The Global Catalogue of Microorganisms (GCM) 10K type strain sequencing project: providing services to taxonomists for standard genome sequencing and annotation.</title>
        <authorList>
            <consortium name="The Broad Institute Genomics Platform"/>
            <consortium name="The Broad Institute Genome Sequencing Center for Infectious Disease"/>
            <person name="Wu L."/>
            <person name="Ma J."/>
        </authorList>
    </citation>
    <scope>NUCLEOTIDE SEQUENCE [LARGE SCALE GENOMIC DNA]</scope>
    <source>
        <strain evidence="8">ICMP 6774ER</strain>
    </source>
</reference>
<keyword evidence="3 5" id="KW-1133">Transmembrane helix</keyword>
<dbReference type="PANTHER" id="PTHR23531:SF1">
    <property type="entry name" value="QUINOLENE RESISTANCE PROTEIN NORA"/>
    <property type="match status" value="1"/>
</dbReference>
<keyword evidence="8" id="KW-1185">Reference proteome</keyword>
<evidence type="ECO:0000313" key="7">
    <source>
        <dbReference type="EMBL" id="MFD1936626.1"/>
    </source>
</evidence>
<evidence type="ECO:0000256" key="3">
    <source>
        <dbReference type="ARBA" id="ARBA00022989"/>
    </source>
</evidence>
<keyword evidence="2 5" id="KW-0812">Transmembrane</keyword>
<sequence>MDSPDPATSAAGPATPMAGHAAAAVPPRILTRTLAMVFLSSFGAGTSFSLLLSVVPLYASSIGAGGMGAGLTTSVLMASTVAAELCAPRLTSRFGYRAVMAAGLVLLGIPALALPGSASTATVMAVCVLRGAGFAITAVLSGALVAALVPPERRGEGLGLHGVVVGVPAVIALPLGVWLAERIGYASVFTAGALAALAGLAAVPALPGRMPRPGSRTRVLQPLGILAGLRTPALVRPSIVFSAAAMAAGIVATFLPVALAPGFGDLAAAALLAQAAASTLARWWAGRHADKNDTGRQLAPGALLTAAGVAVPALTTDPVAVVAGMALFGAGFGVAQNASLMLMFERAPASTYGTVSAVWNLAYDAGMGLGAAAFGVLAARTGYPAAFALTAVLIPIALVFARSPRSARGGGRV</sequence>
<evidence type="ECO:0000256" key="1">
    <source>
        <dbReference type="ARBA" id="ARBA00004651"/>
    </source>
</evidence>
<gene>
    <name evidence="7" type="ORF">ACFSKW_34655</name>
</gene>
<dbReference type="InterPro" id="IPR011701">
    <property type="entry name" value="MFS"/>
</dbReference>
<protein>
    <submittedName>
        <fullName evidence="7">MFS transporter</fullName>
    </submittedName>
</protein>
<keyword evidence="4 5" id="KW-0472">Membrane</keyword>
<comment type="subcellular location">
    <subcellularLocation>
        <location evidence="1">Cell membrane</location>
        <topology evidence="1">Multi-pass membrane protein</topology>
    </subcellularLocation>
</comment>
<evidence type="ECO:0000256" key="4">
    <source>
        <dbReference type="ARBA" id="ARBA00023136"/>
    </source>
</evidence>
<feature type="transmembrane region" description="Helical" evidence="5">
    <location>
        <begin position="185"/>
        <end position="206"/>
    </location>
</feature>
<evidence type="ECO:0000259" key="6">
    <source>
        <dbReference type="PROSITE" id="PS50850"/>
    </source>
</evidence>
<proteinExistence type="predicted"/>
<dbReference type="InterPro" id="IPR036259">
    <property type="entry name" value="MFS_trans_sf"/>
</dbReference>
<comment type="caution">
    <text evidence="7">The sequence shown here is derived from an EMBL/GenBank/DDBJ whole genome shotgun (WGS) entry which is preliminary data.</text>
</comment>
<dbReference type="EMBL" id="JBHUFV010000051">
    <property type="protein sequence ID" value="MFD1936626.1"/>
    <property type="molecule type" value="Genomic_DNA"/>
</dbReference>
<feature type="transmembrane region" description="Helical" evidence="5">
    <location>
        <begin position="383"/>
        <end position="401"/>
    </location>
</feature>
<feature type="transmembrane region" description="Helical" evidence="5">
    <location>
        <begin position="356"/>
        <end position="377"/>
    </location>
</feature>